<feature type="compositionally biased region" description="Acidic residues" evidence="5">
    <location>
        <begin position="337"/>
        <end position="355"/>
    </location>
</feature>
<evidence type="ECO:0000256" key="6">
    <source>
        <dbReference type="SAM" id="SignalP"/>
    </source>
</evidence>
<evidence type="ECO:0000256" key="1">
    <source>
        <dbReference type="ARBA" id="ARBA00000971"/>
    </source>
</evidence>
<dbReference type="PROSITE" id="PS50059">
    <property type="entry name" value="FKBP_PPIASE"/>
    <property type="match status" value="1"/>
</dbReference>
<organism evidence="8 9">
    <name type="scientific">Nonlabens xylanidelens</name>
    <dbReference type="NCBI Taxonomy" id="191564"/>
    <lineage>
        <taxon>Bacteria</taxon>
        <taxon>Pseudomonadati</taxon>
        <taxon>Bacteroidota</taxon>
        <taxon>Flavobacteriia</taxon>
        <taxon>Flavobacteriales</taxon>
        <taxon>Flavobacteriaceae</taxon>
        <taxon>Nonlabens</taxon>
    </lineage>
</organism>
<dbReference type="InterPro" id="IPR001179">
    <property type="entry name" value="PPIase_FKBP_dom"/>
</dbReference>
<keyword evidence="3 4" id="KW-0697">Rotamase</keyword>
<dbReference type="GO" id="GO:0003755">
    <property type="term" value="F:peptidyl-prolyl cis-trans isomerase activity"/>
    <property type="evidence" value="ECO:0007669"/>
    <property type="project" value="UniProtKB-KW"/>
</dbReference>
<dbReference type="OrthoDB" id="1424215at2"/>
<dbReference type="EC" id="5.2.1.8" evidence="2 4"/>
<dbReference type="Gene3D" id="3.10.50.40">
    <property type="match status" value="1"/>
</dbReference>
<feature type="domain" description="PPIase FKBP-type" evidence="7">
    <location>
        <begin position="119"/>
        <end position="223"/>
    </location>
</feature>
<accession>A0A2S6IF93</accession>
<evidence type="ECO:0000313" key="9">
    <source>
        <dbReference type="Proteomes" id="UP000239002"/>
    </source>
</evidence>
<dbReference type="PROSITE" id="PS51257">
    <property type="entry name" value="PROKAR_LIPOPROTEIN"/>
    <property type="match status" value="1"/>
</dbReference>
<keyword evidence="9" id="KW-1185">Reference proteome</keyword>
<comment type="catalytic activity">
    <reaction evidence="1 4">
        <text>[protein]-peptidylproline (omega=180) = [protein]-peptidylproline (omega=0)</text>
        <dbReference type="Rhea" id="RHEA:16237"/>
        <dbReference type="Rhea" id="RHEA-COMP:10747"/>
        <dbReference type="Rhea" id="RHEA-COMP:10748"/>
        <dbReference type="ChEBI" id="CHEBI:83833"/>
        <dbReference type="ChEBI" id="CHEBI:83834"/>
        <dbReference type="EC" id="5.2.1.8"/>
    </reaction>
</comment>
<evidence type="ECO:0000313" key="8">
    <source>
        <dbReference type="EMBL" id="PPK92820.1"/>
    </source>
</evidence>
<dbReference type="RefSeq" id="WP_104516706.1">
    <property type="nucleotide sequence ID" value="NZ_MQVW01000014.1"/>
</dbReference>
<evidence type="ECO:0000256" key="2">
    <source>
        <dbReference type="ARBA" id="ARBA00013194"/>
    </source>
</evidence>
<proteinExistence type="predicted"/>
<protein>
    <recommendedName>
        <fullName evidence="2 4">peptidylprolyl isomerase</fullName>
        <ecNumber evidence="2 4">5.2.1.8</ecNumber>
    </recommendedName>
</protein>
<feature type="region of interest" description="Disordered" evidence="5">
    <location>
        <begin position="240"/>
        <end position="391"/>
    </location>
</feature>
<comment type="caution">
    <text evidence="8">The sequence shown here is derived from an EMBL/GenBank/DDBJ whole genome shotgun (WGS) entry which is preliminary data.</text>
</comment>
<feature type="compositionally biased region" description="Acidic residues" evidence="5">
    <location>
        <begin position="374"/>
        <end position="391"/>
    </location>
</feature>
<name>A0A2S6IF93_9FLAO</name>
<reference evidence="8 9" key="1">
    <citation type="submission" date="2018-02" db="EMBL/GenBank/DDBJ databases">
        <title>Genomic Encyclopedia of Archaeal and Bacterial Type Strains, Phase II (KMG-II): from individual species to whole genera.</title>
        <authorList>
            <person name="Goeker M."/>
        </authorList>
    </citation>
    <scope>NUCLEOTIDE SEQUENCE [LARGE SCALE GENOMIC DNA]</scope>
    <source>
        <strain evidence="8 9">DSM 16809</strain>
    </source>
</reference>
<dbReference type="SUPFAM" id="SSF54534">
    <property type="entry name" value="FKBP-like"/>
    <property type="match status" value="1"/>
</dbReference>
<evidence type="ECO:0000256" key="3">
    <source>
        <dbReference type="ARBA" id="ARBA00023110"/>
    </source>
</evidence>
<dbReference type="Proteomes" id="UP000239002">
    <property type="component" value="Unassembled WGS sequence"/>
</dbReference>
<keyword evidence="6" id="KW-0732">Signal</keyword>
<evidence type="ECO:0000256" key="4">
    <source>
        <dbReference type="PROSITE-ProRule" id="PRU00277"/>
    </source>
</evidence>
<keyword evidence="4" id="KW-0413">Isomerase</keyword>
<feature type="compositionally biased region" description="Low complexity" evidence="5">
    <location>
        <begin position="363"/>
        <end position="373"/>
    </location>
</feature>
<dbReference type="SUPFAM" id="SSF103647">
    <property type="entry name" value="TSP type-3 repeat"/>
    <property type="match status" value="1"/>
</dbReference>
<evidence type="ECO:0000256" key="5">
    <source>
        <dbReference type="SAM" id="MobiDB-lite"/>
    </source>
</evidence>
<feature type="chain" id="PRO_5015685789" description="peptidylprolyl isomerase" evidence="6">
    <location>
        <begin position="22"/>
        <end position="391"/>
    </location>
</feature>
<dbReference type="AlphaFoldDB" id="A0A2S6IF93"/>
<sequence length="391" mass="41560">MKKIKYLLSFLAIGMVLVSCGSDDDNDVVIRDRNEVYTEDLAELQEYLNTHFYNYEEFATNPAGADFNIVFDTIADVNAGKTPLASQVNSRVLTRDGIDYTYFTLNVRQGGGALSPTFADSTLVSYEGLLLDNSVFDGSTNSIWFDLPGASVFGGVVDGFAAGVSELNEATAITANADGTFSFTDSGVGAVFMPSGLAYFSTSLTGIPAYSPIIFTYQLRKVNLSDHDGDGILSRFEDLDGDLDLQSPDDRDNTDEDLIGGFNYLDADDDGDGVPTIFENPDPNGDGDPSDAEDLDGDGIPGYLDSNEVNIDIDGDGIQNRFEGPDPNGNGNPSDALDTDGDGIPDYLDDDDDGDGIPTALENADPNGNGNPDDALDSDGDGIPDYLDADS</sequence>
<feature type="compositionally biased region" description="Acidic residues" evidence="5">
    <location>
        <begin position="288"/>
        <end position="297"/>
    </location>
</feature>
<dbReference type="InterPro" id="IPR028974">
    <property type="entry name" value="TSP_type-3_rpt"/>
</dbReference>
<dbReference type="Gene3D" id="4.10.1080.10">
    <property type="entry name" value="TSP type-3 repeat"/>
    <property type="match status" value="1"/>
</dbReference>
<gene>
    <name evidence="8" type="ORF">LY01_02908</name>
</gene>
<dbReference type="EMBL" id="PTJE01000009">
    <property type="protein sequence ID" value="PPK92820.1"/>
    <property type="molecule type" value="Genomic_DNA"/>
</dbReference>
<evidence type="ECO:0000259" key="7">
    <source>
        <dbReference type="PROSITE" id="PS50059"/>
    </source>
</evidence>
<feature type="signal peptide" evidence="6">
    <location>
        <begin position="1"/>
        <end position="21"/>
    </location>
</feature>
<dbReference type="GO" id="GO:0005509">
    <property type="term" value="F:calcium ion binding"/>
    <property type="evidence" value="ECO:0007669"/>
    <property type="project" value="InterPro"/>
</dbReference>
<dbReference type="InterPro" id="IPR046357">
    <property type="entry name" value="PPIase_dom_sf"/>
</dbReference>